<reference evidence="7 8" key="1">
    <citation type="submission" date="2015-07" db="EMBL/GenBank/DDBJ databases">
        <authorList>
            <person name="Noorani M."/>
        </authorList>
    </citation>
    <scope>NUCLEOTIDE SEQUENCE [LARGE SCALE GENOMIC DNA]</scope>
    <source>
        <strain evidence="7 8">CECT 5088</strain>
    </source>
</reference>
<evidence type="ECO:0000256" key="3">
    <source>
        <dbReference type="ARBA" id="ARBA00009490"/>
    </source>
</evidence>
<evidence type="ECO:0000259" key="6">
    <source>
        <dbReference type="SMART" id="SM00235"/>
    </source>
</evidence>
<dbReference type="InterPro" id="IPR024079">
    <property type="entry name" value="MetalloPept_cat_dom_sf"/>
</dbReference>
<keyword evidence="8" id="KW-1185">Reference proteome</keyword>
<dbReference type="Pfam" id="PF00353">
    <property type="entry name" value="HemolysinCabind"/>
    <property type="match status" value="1"/>
</dbReference>
<protein>
    <submittedName>
        <fullName evidence="7">Serralysin B</fullName>
        <ecNumber evidence="7">3.4.24.40</ecNumber>
    </submittedName>
</protein>
<dbReference type="SUPFAM" id="SSF51120">
    <property type="entry name" value="beta-Roll"/>
    <property type="match status" value="1"/>
</dbReference>
<evidence type="ECO:0000256" key="1">
    <source>
        <dbReference type="ARBA" id="ARBA00001913"/>
    </source>
</evidence>
<evidence type="ECO:0000256" key="5">
    <source>
        <dbReference type="ARBA" id="ARBA00022737"/>
    </source>
</evidence>
<dbReference type="InterPro" id="IPR001343">
    <property type="entry name" value="Hemolysn_Ca-bd"/>
</dbReference>
<dbReference type="Gene3D" id="3.40.390.10">
    <property type="entry name" value="Collagenase (Catalytic Domain)"/>
    <property type="match status" value="1"/>
</dbReference>
<dbReference type="SMART" id="SM00235">
    <property type="entry name" value="ZnMc"/>
    <property type="match status" value="1"/>
</dbReference>
<dbReference type="OrthoDB" id="5242885at2"/>
<dbReference type="InterPro" id="IPR013858">
    <property type="entry name" value="Peptidase_M10B_C"/>
</dbReference>
<dbReference type="GO" id="GO:0005509">
    <property type="term" value="F:calcium ion binding"/>
    <property type="evidence" value="ECO:0007669"/>
    <property type="project" value="InterPro"/>
</dbReference>
<comment type="subcellular location">
    <subcellularLocation>
        <location evidence="2">Secreted</location>
    </subcellularLocation>
</comment>
<dbReference type="InterPro" id="IPR006026">
    <property type="entry name" value="Peptidase_Metallo"/>
</dbReference>
<dbReference type="Proteomes" id="UP000048908">
    <property type="component" value="Unassembled WGS sequence"/>
</dbReference>
<dbReference type="Gene3D" id="2.150.10.10">
    <property type="entry name" value="Serralysin-like metalloprotease, C-terminal"/>
    <property type="match status" value="1"/>
</dbReference>
<dbReference type="GO" id="GO:0006508">
    <property type="term" value="P:proteolysis"/>
    <property type="evidence" value="ECO:0007669"/>
    <property type="project" value="InterPro"/>
</dbReference>
<dbReference type="SUPFAM" id="SSF55486">
    <property type="entry name" value="Metalloproteases ('zincins'), catalytic domain"/>
    <property type="match status" value="1"/>
</dbReference>
<dbReference type="PRINTS" id="PR00313">
    <property type="entry name" value="CABNDNGRPT"/>
</dbReference>
<evidence type="ECO:0000256" key="4">
    <source>
        <dbReference type="ARBA" id="ARBA00022525"/>
    </source>
</evidence>
<comment type="cofactor">
    <cofactor evidence="1">
        <name>Ca(2+)</name>
        <dbReference type="ChEBI" id="CHEBI:29108"/>
    </cofactor>
</comment>
<accession>A0A0M6XTS2</accession>
<evidence type="ECO:0000313" key="7">
    <source>
        <dbReference type="EMBL" id="CTQ34569.1"/>
    </source>
</evidence>
<keyword evidence="5" id="KW-0677">Repeat</keyword>
<sequence length="389" mass="40104">MPDTHNHAGDDRLSAPGGPLGLDGIADYLRTGTDPARQFDTGPDDAIGVDLTALTGDGHRLAREALESWTDVTGIDFVETRGDAQIAFDDDEDGAFASWSTRGGEITGAEVNVGTDTLARYGTDVDSQGYRLYVHEIGHALGLGHGGPYDGAADYPRDAAYANDSWQASVMSYFSQTANTFVDASFGYTTTPMPADVIAVQDMYGAATDTRTGDTTYGFGDTTGEARLDFTRFDNPVALTLVDSGGRDSLNLTGYSDDQVIDLNPLTYSDVGGGRGNLSIARGTAIEDALGGSGDDVLVGNGGDNTLTGGAGDDTFVFARGGFGDDVVTDFETGADRLAFDGGVALDDLAAEDTEGGALLTANDDGASILLAGLSVADLTAAANDGLFA</sequence>
<feature type="domain" description="Peptidase metallopeptidase" evidence="6">
    <location>
        <begin position="35"/>
        <end position="176"/>
    </location>
</feature>
<dbReference type="AlphaFoldDB" id="A0A0M6XTS2"/>
<dbReference type="GO" id="GO:0008270">
    <property type="term" value="F:zinc ion binding"/>
    <property type="evidence" value="ECO:0007669"/>
    <property type="project" value="InterPro"/>
</dbReference>
<gene>
    <name evidence="7" type="primary">prtB</name>
    <name evidence="7" type="ORF">JAN5088_03365</name>
</gene>
<dbReference type="Pfam" id="PF08548">
    <property type="entry name" value="Peptidase_M10_C"/>
    <property type="match status" value="1"/>
</dbReference>
<proteinExistence type="inferred from homology"/>
<dbReference type="RefSeq" id="WP_055683942.1">
    <property type="nucleotide sequence ID" value="NZ_CXPG01000023.1"/>
</dbReference>
<dbReference type="STRING" id="282197.SAMN04488517_1128"/>
<dbReference type="EMBL" id="CXPG01000023">
    <property type="protein sequence ID" value="CTQ34569.1"/>
    <property type="molecule type" value="Genomic_DNA"/>
</dbReference>
<evidence type="ECO:0000313" key="8">
    <source>
        <dbReference type="Proteomes" id="UP000048908"/>
    </source>
</evidence>
<dbReference type="InterPro" id="IPR011049">
    <property type="entry name" value="Serralysin-like_metalloprot_C"/>
</dbReference>
<evidence type="ECO:0000256" key="2">
    <source>
        <dbReference type="ARBA" id="ARBA00004613"/>
    </source>
</evidence>
<organism evidence="7 8">
    <name type="scientific">Jannaschia rubra</name>
    <dbReference type="NCBI Taxonomy" id="282197"/>
    <lineage>
        <taxon>Bacteria</taxon>
        <taxon>Pseudomonadati</taxon>
        <taxon>Pseudomonadota</taxon>
        <taxon>Alphaproteobacteria</taxon>
        <taxon>Rhodobacterales</taxon>
        <taxon>Roseobacteraceae</taxon>
        <taxon>Jannaschia</taxon>
    </lineage>
</organism>
<keyword evidence="4" id="KW-0964">Secreted</keyword>
<keyword evidence="7" id="KW-0378">Hydrolase</keyword>
<dbReference type="EC" id="3.4.24.40" evidence="7"/>
<name>A0A0M6XTS2_9RHOB</name>
<dbReference type="GO" id="GO:0008237">
    <property type="term" value="F:metallopeptidase activity"/>
    <property type="evidence" value="ECO:0007669"/>
    <property type="project" value="InterPro"/>
</dbReference>
<comment type="similarity">
    <text evidence="3">Belongs to the peptidase M10B family.</text>
</comment>
<dbReference type="GO" id="GO:0005615">
    <property type="term" value="C:extracellular space"/>
    <property type="evidence" value="ECO:0007669"/>
    <property type="project" value="InterPro"/>
</dbReference>